<evidence type="ECO:0000313" key="4">
    <source>
        <dbReference type="Proteomes" id="UP000013165"/>
    </source>
</evidence>
<dbReference type="PATRIC" id="fig|626887.3.peg.2286"/>
<dbReference type="OrthoDB" id="9805815at2"/>
<dbReference type="HOGENOM" id="CLU_027719_2_0_6"/>
<dbReference type="AlphaFoldDB" id="N6W6Q8"/>
<dbReference type="Gene3D" id="2.60.130.10">
    <property type="entry name" value="Aromatic compound dioxygenase"/>
    <property type="match status" value="1"/>
</dbReference>
<feature type="domain" description="Intradiol ring-cleavage dioxygenases" evidence="2">
    <location>
        <begin position="93"/>
        <end position="180"/>
    </location>
</feature>
<protein>
    <recommendedName>
        <fullName evidence="2">Intradiol ring-cleavage dioxygenases domain-containing protein</fullName>
    </recommendedName>
</protein>
<dbReference type="STRING" id="626887.J057_11396"/>
<evidence type="ECO:0000256" key="1">
    <source>
        <dbReference type="SAM" id="MobiDB-lite"/>
    </source>
</evidence>
<evidence type="ECO:0000313" key="3">
    <source>
        <dbReference type="EMBL" id="ENO15954.1"/>
    </source>
</evidence>
<dbReference type="PROSITE" id="PS51318">
    <property type="entry name" value="TAT"/>
    <property type="match status" value="1"/>
</dbReference>
<dbReference type="Pfam" id="PF00775">
    <property type="entry name" value="Dioxygenase_C"/>
    <property type="match status" value="1"/>
</dbReference>
<dbReference type="Proteomes" id="UP000013165">
    <property type="component" value="Unassembled WGS sequence"/>
</dbReference>
<dbReference type="PANTHER" id="PTHR34315:SF1">
    <property type="entry name" value="INTRADIOL RING-CLEAVAGE DIOXYGENASES DOMAIN-CONTAINING PROTEIN-RELATED"/>
    <property type="match status" value="1"/>
</dbReference>
<dbReference type="InterPro" id="IPR015889">
    <property type="entry name" value="Intradiol_dOase_core"/>
</dbReference>
<sequence length="263" mass="28023">MASSRPTSRADLNPTEQLRPSVSRRKALAYLAAAGATAFLPGRASHAQSSSPASPGSCSLINSETGGPFEADGSNGPNVLDDPAVFRSDIRSNLDGSNVQPGVPFTLKMIVVDVANNCAPVVGAAVYLWHCNAEGNYSAYSGMGQDDQTSHTFLRGVQVTDASGQARFTTIYPGRYPGRATHFHARVYSDDSFRTTRRTTQFAFDDDANNRVYASSSHYRGSQNARETTNGQDWLFRDGIAGQLLALSGGPSEGYESTIVVGV</sequence>
<dbReference type="EMBL" id="APLQ01000011">
    <property type="protein sequence ID" value="ENO15954.1"/>
    <property type="molecule type" value="Genomic_DNA"/>
</dbReference>
<gene>
    <name evidence="3" type="ORF">J057_11396</name>
</gene>
<comment type="caution">
    <text evidence="3">The sequence shown here is derived from an EMBL/GenBank/DDBJ whole genome shotgun (WGS) entry which is preliminary data.</text>
</comment>
<dbReference type="InterPro" id="IPR006311">
    <property type="entry name" value="TAT_signal"/>
</dbReference>
<dbReference type="RefSeq" id="WP_004580244.1">
    <property type="nucleotide sequence ID" value="NZ_AP028878.1"/>
</dbReference>
<name>N6W6Q8_9GAMM</name>
<feature type="region of interest" description="Disordered" evidence="1">
    <location>
        <begin position="1"/>
        <end position="21"/>
    </location>
</feature>
<dbReference type="GO" id="GO:0016702">
    <property type="term" value="F:oxidoreductase activity, acting on single donors with incorporation of molecular oxygen, incorporation of two atoms of oxygen"/>
    <property type="evidence" value="ECO:0007669"/>
    <property type="project" value="InterPro"/>
</dbReference>
<dbReference type="InterPro" id="IPR000627">
    <property type="entry name" value="Intradiol_dOase_C"/>
</dbReference>
<dbReference type="GO" id="GO:0008199">
    <property type="term" value="F:ferric iron binding"/>
    <property type="evidence" value="ECO:0007669"/>
    <property type="project" value="InterPro"/>
</dbReference>
<reference evidence="3 4" key="1">
    <citation type="journal article" date="2013" name="Genome Announc.">
        <title>Genome Sequence of the Polycyclic Aromatic Hydrocarbon-Degrading Bacterium Strain Marinobacter nanhaiticus D15-8WT.</title>
        <authorList>
            <person name="Cui Z."/>
            <person name="Gao W."/>
            <person name="Li Q."/>
            <person name="Xu G."/>
            <person name="Zheng L."/>
        </authorList>
    </citation>
    <scope>NUCLEOTIDE SEQUENCE [LARGE SCALE GENOMIC DNA]</scope>
    <source>
        <strain evidence="3 4">D15-8W</strain>
    </source>
</reference>
<feature type="region of interest" description="Disordered" evidence="1">
    <location>
        <begin position="44"/>
        <end position="82"/>
    </location>
</feature>
<evidence type="ECO:0000259" key="2">
    <source>
        <dbReference type="Pfam" id="PF00775"/>
    </source>
</evidence>
<organism evidence="3 4">
    <name type="scientific">Marinobacter nanhaiticus D15-8W</name>
    <dbReference type="NCBI Taxonomy" id="626887"/>
    <lineage>
        <taxon>Bacteria</taxon>
        <taxon>Pseudomonadati</taxon>
        <taxon>Pseudomonadota</taxon>
        <taxon>Gammaproteobacteria</taxon>
        <taxon>Pseudomonadales</taxon>
        <taxon>Marinobacteraceae</taxon>
        <taxon>Marinobacter</taxon>
    </lineage>
</organism>
<proteinExistence type="predicted"/>
<keyword evidence="4" id="KW-1185">Reference proteome</keyword>
<dbReference type="PANTHER" id="PTHR34315">
    <property type="match status" value="1"/>
</dbReference>
<feature type="compositionally biased region" description="Low complexity" evidence="1">
    <location>
        <begin position="44"/>
        <end position="59"/>
    </location>
</feature>
<accession>N6W6Q8</accession>
<dbReference type="SUPFAM" id="SSF49482">
    <property type="entry name" value="Aromatic compound dioxygenase"/>
    <property type="match status" value="1"/>
</dbReference>
<dbReference type="eggNOG" id="COG3485">
    <property type="taxonomic scope" value="Bacteria"/>
</dbReference>